<gene>
    <name evidence="1" type="ORF">NFX39_03580</name>
</gene>
<reference evidence="1 2" key="1">
    <citation type="submission" date="2022-06" db="EMBL/GenBank/DDBJ databases">
        <title>Fructobacillus taiwanensis sp. nov., isolated from the honeybee.</title>
        <authorList>
            <person name="Chen Y.-S."/>
            <person name="Wang L.-T."/>
            <person name="Lee Y.-S."/>
            <person name="Chang Y.-C."/>
            <person name="Wu H.-C."/>
            <person name="Liao C.-Y."/>
            <person name="Chen W.-H."/>
            <person name="Deng J.-N."/>
            <person name="Wang Y.-H."/>
        </authorList>
    </citation>
    <scope>NUCLEOTIDE SEQUENCE [LARGE SCALE GENOMIC DNA]</scope>
    <source>
        <strain evidence="1 2">W13</strain>
    </source>
</reference>
<proteinExistence type="predicted"/>
<evidence type="ECO:0000313" key="1">
    <source>
        <dbReference type="EMBL" id="MCO0832170.1"/>
    </source>
</evidence>
<dbReference type="SUPFAM" id="SSF160800">
    <property type="entry name" value="Lp2179-like"/>
    <property type="match status" value="1"/>
</dbReference>
<keyword evidence="2" id="KW-1185">Reference proteome</keyword>
<dbReference type="InterPro" id="IPR035942">
    <property type="entry name" value="Lp2179-like_sf"/>
</dbReference>
<name>A0ABT0ZQE1_9LACO</name>
<dbReference type="RefSeq" id="WP_252443077.1">
    <property type="nucleotide sequence ID" value="NZ_JAMWYK010000003.1"/>
</dbReference>
<evidence type="ECO:0000313" key="2">
    <source>
        <dbReference type="Proteomes" id="UP001523234"/>
    </source>
</evidence>
<comment type="caution">
    <text evidence="1">The sequence shown here is derived from an EMBL/GenBank/DDBJ whole genome shotgun (WGS) entry which is preliminary data.</text>
</comment>
<dbReference type="Pfam" id="PF08866">
    <property type="entry name" value="DUF1831"/>
    <property type="match status" value="1"/>
</dbReference>
<dbReference type="Proteomes" id="UP001523234">
    <property type="component" value="Unassembled WGS sequence"/>
</dbReference>
<organism evidence="1 2">
    <name type="scientific">Fructobacillus apis</name>
    <dbReference type="NCBI Taxonomy" id="2935017"/>
    <lineage>
        <taxon>Bacteria</taxon>
        <taxon>Bacillati</taxon>
        <taxon>Bacillota</taxon>
        <taxon>Bacilli</taxon>
        <taxon>Lactobacillales</taxon>
        <taxon>Lactobacillaceae</taxon>
        <taxon>Fructobacillus</taxon>
    </lineage>
</organism>
<dbReference type="InterPro" id="IPR014965">
    <property type="entry name" value="Amino_acid_metab_prot_put"/>
</dbReference>
<dbReference type="Gene3D" id="3.30.1820.10">
    <property type="entry name" value="Lp2179-like"/>
    <property type="match status" value="1"/>
</dbReference>
<sequence>MAFQSSITIPNVGTYTISPSIKKFTLIDLGFVENNAGAFILKRSLQPEKPIDQAISLKLTFKKDLSGAKADIVGMAGGPVQIGKQDDASQMEEILAFHLKELVERNVLEQTV</sequence>
<protein>
    <submittedName>
        <fullName evidence="1">DUF1831 domain-containing protein</fullName>
    </submittedName>
</protein>
<accession>A0ABT0ZQE1</accession>
<dbReference type="EMBL" id="JAMWYK010000003">
    <property type="protein sequence ID" value="MCO0832170.1"/>
    <property type="molecule type" value="Genomic_DNA"/>
</dbReference>